<comment type="cofactor">
    <cofactor evidence="6">
        <name>Mg(2+)</name>
        <dbReference type="ChEBI" id="CHEBI:18420"/>
    </cofactor>
    <text evidence="6">Binds 1 Mg(2+) ion per monomer.</text>
</comment>
<dbReference type="Gene3D" id="3.40.50.720">
    <property type="entry name" value="NAD(P)-binding Rossmann-like Domain"/>
    <property type="match status" value="1"/>
</dbReference>
<evidence type="ECO:0000313" key="9">
    <source>
        <dbReference type="Proteomes" id="UP000254537"/>
    </source>
</evidence>
<evidence type="ECO:0000256" key="5">
    <source>
        <dbReference type="ARBA" id="ARBA00048200"/>
    </source>
</evidence>
<comment type="pathway">
    <text evidence="1 6">Carbohydrate biosynthesis; dTDP-L-rhamnose biosynthesis.</text>
</comment>
<dbReference type="Pfam" id="PF04321">
    <property type="entry name" value="RmlD_sub_bind"/>
    <property type="match status" value="1"/>
</dbReference>
<dbReference type="UniPathway" id="UPA00124"/>
<evidence type="ECO:0000313" key="8">
    <source>
        <dbReference type="EMBL" id="AXK39022.1"/>
    </source>
</evidence>
<evidence type="ECO:0000256" key="4">
    <source>
        <dbReference type="ARBA" id="ARBA00017099"/>
    </source>
</evidence>
<dbReference type="RefSeq" id="WP_115432957.1">
    <property type="nucleotide sequence ID" value="NZ_CP031337.1"/>
</dbReference>
<dbReference type="KEGG" id="ccah:DWG20_05985"/>
<dbReference type="InterPro" id="IPR029903">
    <property type="entry name" value="RmlD-like-bd"/>
</dbReference>
<keyword evidence="6 8" id="KW-0560">Oxidoreductase</keyword>
<comment type="catalytic activity">
    <reaction evidence="5 6">
        <text>dTDP-beta-L-rhamnose + NADP(+) = dTDP-4-dehydro-beta-L-rhamnose + NADPH + H(+)</text>
        <dbReference type="Rhea" id="RHEA:21796"/>
        <dbReference type="ChEBI" id="CHEBI:15378"/>
        <dbReference type="ChEBI" id="CHEBI:57510"/>
        <dbReference type="ChEBI" id="CHEBI:57783"/>
        <dbReference type="ChEBI" id="CHEBI:58349"/>
        <dbReference type="ChEBI" id="CHEBI:62830"/>
        <dbReference type="EC" id="1.1.1.133"/>
    </reaction>
</comment>
<gene>
    <name evidence="8" type="primary">rfbD</name>
    <name evidence="8" type="ORF">DWG20_05985</name>
</gene>
<evidence type="ECO:0000256" key="6">
    <source>
        <dbReference type="RuleBase" id="RU364082"/>
    </source>
</evidence>
<protein>
    <recommendedName>
        <fullName evidence="4 6">dTDP-4-dehydrorhamnose reductase</fullName>
        <ecNumber evidence="3 6">1.1.1.133</ecNumber>
    </recommendedName>
</protein>
<feature type="domain" description="RmlD-like substrate binding" evidence="7">
    <location>
        <begin position="3"/>
        <end position="294"/>
    </location>
</feature>
<dbReference type="EC" id="1.1.1.133" evidence="3 6"/>
<dbReference type="EMBL" id="CP031337">
    <property type="protein sequence ID" value="AXK39022.1"/>
    <property type="molecule type" value="Genomic_DNA"/>
</dbReference>
<dbReference type="InterPro" id="IPR005913">
    <property type="entry name" value="dTDP_dehydrorham_reduct"/>
</dbReference>
<evidence type="ECO:0000259" key="7">
    <source>
        <dbReference type="Pfam" id="PF04321"/>
    </source>
</evidence>
<sequence length="296" mass="32467">MTRILITGANGQVGFELKRALAPLGDVVALTRQELDLARVDAIHAELDRYQPTIIVNPAAYTAVDCAESELEQAFAVNAQAPAALADWAERHEALLVHYSTDYVFDGTQNGAYGEDDAANPQSVYGRSKWEGEQAIRAATAHHLILRTSWVFGAHGNNFLKTILRLAKERSTLSVVADQVGAPTPAALIADVTAQLLSHYRRPTHRFEYGTYHLSAGGEANWYDYARYVIALAERAGIPLALKPDALEPIPTIGYPLPAPRPANSRLDCDKLKRTFGLNLPDWRQGVDQVFAQLNP</sequence>
<dbReference type="PANTHER" id="PTHR10491:SF4">
    <property type="entry name" value="METHIONINE ADENOSYLTRANSFERASE 2 SUBUNIT BETA"/>
    <property type="match status" value="1"/>
</dbReference>
<dbReference type="OrthoDB" id="9803892at2"/>
<dbReference type="GO" id="GO:0008831">
    <property type="term" value="F:dTDP-4-dehydrorhamnose reductase activity"/>
    <property type="evidence" value="ECO:0007669"/>
    <property type="project" value="UniProtKB-EC"/>
</dbReference>
<dbReference type="Proteomes" id="UP000254537">
    <property type="component" value="Chromosome"/>
</dbReference>
<accession>A0A345Y520</accession>
<dbReference type="InterPro" id="IPR036291">
    <property type="entry name" value="NAD(P)-bd_dom_sf"/>
</dbReference>
<dbReference type="NCBIfam" id="TIGR01214">
    <property type="entry name" value="rmlD"/>
    <property type="match status" value="1"/>
</dbReference>
<evidence type="ECO:0000256" key="3">
    <source>
        <dbReference type="ARBA" id="ARBA00012929"/>
    </source>
</evidence>
<dbReference type="AlphaFoldDB" id="A0A345Y520"/>
<dbReference type="Gene3D" id="3.90.25.10">
    <property type="entry name" value="UDP-galactose 4-epimerase, domain 1"/>
    <property type="match status" value="1"/>
</dbReference>
<proteinExistence type="inferred from homology"/>
<organism evidence="8 9">
    <name type="scientific">Crenobacter cavernae</name>
    <dbReference type="NCBI Taxonomy" id="2290923"/>
    <lineage>
        <taxon>Bacteria</taxon>
        <taxon>Pseudomonadati</taxon>
        <taxon>Pseudomonadota</taxon>
        <taxon>Betaproteobacteria</taxon>
        <taxon>Neisseriales</taxon>
        <taxon>Neisseriaceae</taxon>
        <taxon>Crenobacter</taxon>
    </lineage>
</organism>
<evidence type="ECO:0000256" key="2">
    <source>
        <dbReference type="ARBA" id="ARBA00010944"/>
    </source>
</evidence>
<reference evidence="8 9" key="1">
    <citation type="submission" date="2018-07" db="EMBL/GenBank/DDBJ databases">
        <title>Crenobacter cavernae sp. nov., isolated from a karst cave.</title>
        <authorList>
            <person name="Zhu H."/>
        </authorList>
    </citation>
    <scope>NUCLEOTIDE SEQUENCE [LARGE SCALE GENOMIC DNA]</scope>
    <source>
        <strain evidence="8 9">K1W11S-77</strain>
    </source>
</reference>
<dbReference type="CDD" id="cd05254">
    <property type="entry name" value="dTDP_HR_like_SDR_e"/>
    <property type="match status" value="1"/>
</dbReference>
<dbReference type="SUPFAM" id="SSF51735">
    <property type="entry name" value="NAD(P)-binding Rossmann-fold domains"/>
    <property type="match status" value="1"/>
</dbReference>
<dbReference type="PANTHER" id="PTHR10491">
    <property type="entry name" value="DTDP-4-DEHYDRORHAMNOSE REDUCTASE"/>
    <property type="match status" value="1"/>
</dbReference>
<dbReference type="NCBIfam" id="NF007440">
    <property type="entry name" value="PRK09987.1"/>
    <property type="match status" value="1"/>
</dbReference>
<name>A0A345Y520_9NEIS</name>
<dbReference type="GO" id="GO:0019305">
    <property type="term" value="P:dTDP-rhamnose biosynthetic process"/>
    <property type="evidence" value="ECO:0007669"/>
    <property type="project" value="UniProtKB-UniPathway"/>
</dbReference>
<evidence type="ECO:0000256" key="1">
    <source>
        <dbReference type="ARBA" id="ARBA00004781"/>
    </source>
</evidence>
<comment type="function">
    <text evidence="6">Catalyzes the reduction of dTDP-6-deoxy-L-lyxo-4-hexulose to yield dTDP-L-rhamnose.</text>
</comment>
<comment type="similarity">
    <text evidence="2 6">Belongs to the dTDP-4-dehydrorhamnose reductase family.</text>
</comment>
<keyword evidence="6" id="KW-0521">NADP</keyword>
<dbReference type="GO" id="GO:0005829">
    <property type="term" value="C:cytosol"/>
    <property type="evidence" value="ECO:0007669"/>
    <property type="project" value="TreeGrafter"/>
</dbReference>